<dbReference type="Pfam" id="PF01878">
    <property type="entry name" value="EVE"/>
    <property type="match status" value="1"/>
</dbReference>
<feature type="non-terminal residue" evidence="3">
    <location>
        <position position="1"/>
    </location>
</feature>
<dbReference type="InterPro" id="IPR015947">
    <property type="entry name" value="PUA-like_sf"/>
</dbReference>
<feature type="domain" description="EVE" evidence="1">
    <location>
        <begin position="105"/>
        <end position="237"/>
    </location>
</feature>
<accession>X0Y664</accession>
<comment type="caution">
    <text evidence="3">The sequence shown here is derived from an EMBL/GenBank/DDBJ whole genome shotgun (WGS) entry which is preliminary data.</text>
</comment>
<evidence type="ECO:0000259" key="2">
    <source>
        <dbReference type="Pfam" id="PF26345"/>
    </source>
</evidence>
<dbReference type="InterPro" id="IPR058807">
    <property type="entry name" value="ScoMcrA_N"/>
</dbReference>
<dbReference type="SUPFAM" id="SSF88697">
    <property type="entry name" value="PUA domain-like"/>
    <property type="match status" value="1"/>
</dbReference>
<gene>
    <name evidence="3" type="ORF">S01H1_61221</name>
</gene>
<evidence type="ECO:0000313" key="3">
    <source>
        <dbReference type="EMBL" id="GAG32361.1"/>
    </source>
</evidence>
<dbReference type="EMBL" id="BARS01040131">
    <property type="protein sequence ID" value="GAG32361.1"/>
    <property type="molecule type" value="Genomic_DNA"/>
</dbReference>
<evidence type="ECO:0000259" key="1">
    <source>
        <dbReference type="Pfam" id="PF01878"/>
    </source>
</evidence>
<protein>
    <submittedName>
        <fullName evidence="3">Uncharacterized protein</fullName>
    </submittedName>
</protein>
<dbReference type="InterPro" id="IPR002740">
    <property type="entry name" value="EVE_domain"/>
</dbReference>
<dbReference type="AlphaFoldDB" id="X0Y664"/>
<feature type="domain" description="ScoMcrA-like N-terminal head" evidence="2">
    <location>
        <begin position="5"/>
        <end position="88"/>
    </location>
</feature>
<reference evidence="3" key="1">
    <citation type="journal article" date="2014" name="Front. Microbiol.">
        <title>High frequency of phylogenetically diverse reductive dehalogenase-homologous genes in deep subseafloor sedimentary metagenomes.</title>
        <authorList>
            <person name="Kawai M."/>
            <person name="Futagami T."/>
            <person name="Toyoda A."/>
            <person name="Takaki Y."/>
            <person name="Nishi S."/>
            <person name="Hori S."/>
            <person name="Arai W."/>
            <person name="Tsubouchi T."/>
            <person name="Morono Y."/>
            <person name="Uchiyama I."/>
            <person name="Ito T."/>
            <person name="Fujiyama A."/>
            <person name="Inagaki F."/>
            <person name="Takami H."/>
        </authorList>
    </citation>
    <scope>NUCLEOTIDE SEQUENCE</scope>
    <source>
        <strain evidence="3">Expedition CK06-06</strain>
    </source>
</reference>
<feature type="non-terminal residue" evidence="3">
    <location>
        <position position="254"/>
    </location>
</feature>
<sequence>GDIRNRQSVLSAIKEFDELGRERFLRKYGFGKARLYFLIHEGRRYDSKAIAGAARGYANPALGPLTSEEFSGGELTVKKTMEDLGFEVLNLIGSEKQSGEVRNACWALAANPSIYRVLEAVQELETDEWTTRGRPIHTGDQLIFWQTRDSQGRRGVVALGDVLSEPRQVPDAFNKFWGDAAAYDQSDERVRVRYRAVRPPIWLGGTHDDFLMNLAVARARGGSVFRVTLDQWNMLEQIAVKRLADRGDEDVRST</sequence>
<dbReference type="Pfam" id="PF26345">
    <property type="entry name" value="ScoMcrA_N"/>
    <property type="match status" value="1"/>
</dbReference>
<name>X0Y664_9ZZZZ</name>
<organism evidence="3">
    <name type="scientific">marine sediment metagenome</name>
    <dbReference type="NCBI Taxonomy" id="412755"/>
    <lineage>
        <taxon>unclassified sequences</taxon>
        <taxon>metagenomes</taxon>
        <taxon>ecological metagenomes</taxon>
    </lineage>
</organism>
<proteinExistence type="predicted"/>